<evidence type="ECO:0000256" key="2">
    <source>
        <dbReference type="SAM" id="MobiDB-lite"/>
    </source>
</evidence>
<feature type="signal peptide" evidence="3">
    <location>
        <begin position="1"/>
        <end position="25"/>
    </location>
</feature>
<evidence type="ECO:0000256" key="3">
    <source>
        <dbReference type="SAM" id="SignalP"/>
    </source>
</evidence>
<evidence type="ECO:0000313" key="6">
    <source>
        <dbReference type="RefSeq" id="XP_055360845.1"/>
    </source>
</evidence>
<dbReference type="SUPFAM" id="SSF56574">
    <property type="entry name" value="Serpins"/>
    <property type="match status" value="1"/>
</dbReference>
<evidence type="ECO:0000256" key="1">
    <source>
        <dbReference type="RuleBase" id="RU000411"/>
    </source>
</evidence>
<proteinExistence type="inferred from homology"/>
<dbReference type="PANTHER" id="PTHR11461:SF290">
    <property type="entry name" value="SERINE (OR CYSTEINE) PEPTIDASE INHIBITOR, CLADE H, MEMBER 2"/>
    <property type="match status" value="1"/>
</dbReference>
<dbReference type="GO" id="GO:0005615">
    <property type="term" value="C:extracellular space"/>
    <property type="evidence" value="ECO:0007669"/>
    <property type="project" value="InterPro"/>
</dbReference>
<feature type="compositionally biased region" description="Pro residues" evidence="2">
    <location>
        <begin position="36"/>
        <end position="46"/>
    </location>
</feature>
<dbReference type="InterPro" id="IPR042185">
    <property type="entry name" value="Serpin_sf_2"/>
</dbReference>
<dbReference type="RefSeq" id="XP_055360845.1">
    <property type="nucleotide sequence ID" value="XM_055504870.1"/>
</dbReference>
<dbReference type="Pfam" id="PF00079">
    <property type="entry name" value="Serpin"/>
    <property type="match status" value="2"/>
</dbReference>
<name>A0A9W2XGV3_BETSP</name>
<evidence type="ECO:0000259" key="4">
    <source>
        <dbReference type="SMART" id="SM00093"/>
    </source>
</evidence>
<dbReference type="InterPro" id="IPR023795">
    <property type="entry name" value="Serpin_CS"/>
</dbReference>
<organism evidence="5 6">
    <name type="scientific">Betta splendens</name>
    <name type="common">Siamese fighting fish</name>
    <dbReference type="NCBI Taxonomy" id="158456"/>
    <lineage>
        <taxon>Eukaryota</taxon>
        <taxon>Metazoa</taxon>
        <taxon>Chordata</taxon>
        <taxon>Craniata</taxon>
        <taxon>Vertebrata</taxon>
        <taxon>Euteleostomi</taxon>
        <taxon>Actinopterygii</taxon>
        <taxon>Neopterygii</taxon>
        <taxon>Teleostei</taxon>
        <taxon>Neoteleostei</taxon>
        <taxon>Acanthomorphata</taxon>
        <taxon>Anabantaria</taxon>
        <taxon>Anabantiformes</taxon>
        <taxon>Anabantoidei</taxon>
        <taxon>Osphronemidae</taxon>
        <taxon>Betta</taxon>
    </lineage>
</organism>
<reference evidence="6" key="1">
    <citation type="submission" date="2025-08" db="UniProtKB">
        <authorList>
            <consortium name="RefSeq"/>
        </authorList>
    </citation>
    <scope>IDENTIFICATION</scope>
</reference>
<dbReference type="InterPro" id="IPR036186">
    <property type="entry name" value="Serpin_sf"/>
</dbReference>
<feature type="chain" id="PRO_5040733842" evidence="3">
    <location>
        <begin position="26"/>
        <end position="395"/>
    </location>
</feature>
<accession>A0A9W2XGV3</accession>
<dbReference type="InterPro" id="IPR000215">
    <property type="entry name" value="Serpin_fam"/>
</dbReference>
<sequence length="395" mass="41648">MKGSAMFPRLPLYLLTLLPVLLVQSSTTSSPSAVPADPPPRPPSPAGDPTWALGLRLYRAVRSEPGSVNALFSPLLVASSLGALAEGSAGTTARQVQDLLRTPSSSSSSELGNLLSSAFKSFTKANGTAFHLHASSGIFSKQAPSVSEAFVKEIQARFGLQHAPLGRGDAQADLKQLHAWAQAGLGGLEGAALEAETQAKAGALILANALRFKGLYRLYEDVSNMVQVLEVPLWRGEASVVLLLPFHVERLDRLERLLSPELLAQWLEQASVTSVAVSLPRVNVSSALSLRKPLSALGLADAWDPKMADLSGASGEGGARLHLGAVLHWASVELDAQAGRGSVGEEAVGEEAVEKPRVFYADHPFLVLVRDRATGALLLLGAVDHADGEPLHDEL</sequence>
<dbReference type="InterPro" id="IPR042178">
    <property type="entry name" value="Serpin_sf_1"/>
</dbReference>
<protein>
    <submittedName>
        <fullName evidence="6">Serine (Or cysteine) peptidase inhibitor, clade H, member 2 isoform X3</fullName>
    </submittedName>
</protein>
<keyword evidence="3" id="KW-0732">Signal</keyword>
<dbReference type="GO" id="GO:0030199">
    <property type="term" value="P:collagen fibril organization"/>
    <property type="evidence" value="ECO:0007669"/>
    <property type="project" value="TreeGrafter"/>
</dbReference>
<dbReference type="Gene3D" id="2.30.39.10">
    <property type="entry name" value="Alpha-1-antitrypsin, domain 1"/>
    <property type="match status" value="1"/>
</dbReference>
<feature type="region of interest" description="Disordered" evidence="2">
    <location>
        <begin position="28"/>
        <end position="48"/>
    </location>
</feature>
<dbReference type="Gene3D" id="3.30.497.10">
    <property type="entry name" value="Antithrombin, subunit I, domain 2"/>
    <property type="match status" value="2"/>
</dbReference>
<dbReference type="PROSITE" id="PS00284">
    <property type="entry name" value="SERPIN"/>
    <property type="match status" value="1"/>
</dbReference>
<keyword evidence="5" id="KW-1185">Reference proteome</keyword>
<feature type="domain" description="Serpin" evidence="4">
    <location>
        <begin position="55"/>
        <end position="386"/>
    </location>
</feature>
<dbReference type="GO" id="GO:0004867">
    <property type="term" value="F:serine-type endopeptidase inhibitor activity"/>
    <property type="evidence" value="ECO:0007669"/>
    <property type="project" value="InterPro"/>
</dbReference>
<dbReference type="CTD" id="554550"/>
<dbReference type="GeneID" id="114847295"/>
<dbReference type="PANTHER" id="PTHR11461">
    <property type="entry name" value="SERINE PROTEASE INHIBITOR, SERPIN"/>
    <property type="match status" value="1"/>
</dbReference>
<dbReference type="GO" id="GO:0005783">
    <property type="term" value="C:endoplasmic reticulum"/>
    <property type="evidence" value="ECO:0007669"/>
    <property type="project" value="TreeGrafter"/>
</dbReference>
<dbReference type="SMART" id="SM00093">
    <property type="entry name" value="SERPIN"/>
    <property type="match status" value="1"/>
</dbReference>
<dbReference type="AlphaFoldDB" id="A0A9W2XGV3"/>
<evidence type="ECO:0000313" key="5">
    <source>
        <dbReference type="Proteomes" id="UP000515150"/>
    </source>
</evidence>
<dbReference type="Proteomes" id="UP000515150">
    <property type="component" value="Chromosome 2"/>
</dbReference>
<gene>
    <name evidence="6" type="primary">serpinh2</name>
</gene>
<dbReference type="InterPro" id="IPR023796">
    <property type="entry name" value="Serpin_dom"/>
</dbReference>
<comment type="similarity">
    <text evidence="1">Belongs to the serpin family.</text>
</comment>